<evidence type="ECO:0000259" key="1">
    <source>
        <dbReference type="Pfam" id="PF13649"/>
    </source>
</evidence>
<organism evidence="2 3">
    <name type="scientific">Prosthecobacter dejongeii</name>
    <dbReference type="NCBI Taxonomy" id="48465"/>
    <lineage>
        <taxon>Bacteria</taxon>
        <taxon>Pseudomonadati</taxon>
        <taxon>Verrucomicrobiota</taxon>
        <taxon>Verrucomicrobiia</taxon>
        <taxon>Verrucomicrobiales</taxon>
        <taxon>Verrucomicrobiaceae</taxon>
        <taxon>Prosthecobacter</taxon>
    </lineage>
</organism>
<dbReference type="Gene3D" id="3.40.50.150">
    <property type="entry name" value="Vaccinia Virus protein VP39"/>
    <property type="match status" value="1"/>
</dbReference>
<dbReference type="CDD" id="cd02440">
    <property type="entry name" value="AdoMet_MTases"/>
    <property type="match status" value="1"/>
</dbReference>
<gene>
    <name evidence="2" type="ORF">HNQ64_001112</name>
</gene>
<keyword evidence="3" id="KW-1185">Reference proteome</keyword>
<dbReference type="EMBL" id="JACHIF010000002">
    <property type="protein sequence ID" value="MBB5036870.1"/>
    <property type="molecule type" value="Genomic_DNA"/>
</dbReference>
<dbReference type="PANTHER" id="PTHR42912">
    <property type="entry name" value="METHYLTRANSFERASE"/>
    <property type="match status" value="1"/>
</dbReference>
<dbReference type="Proteomes" id="UP000534294">
    <property type="component" value="Unassembled WGS sequence"/>
</dbReference>
<keyword evidence="2" id="KW-0808">Transferase</keyword>
<dbReference type="AlphaFoldDB" id="A0A7W7YJ77"/>
<dbReference type="Pfam" id="PF13649">
    <property type="entry name" value="Methyltransf_25"/>
    <property type="match status" value="1"/>
</dbReference>
<sequence length="264" mass="29916">MALKRETDALNHSCYLGKEVAERWAKKQYVMPEEQAFLNDFGQEIKGAKILDIGIGGGRSTRFLLPLASEYVGVDYSPDMIEIAGACFPGARLEVRDARDLSAYADGEFDFVLFSFNGIDCLAHEGRMQTLKEMYRVLKPGGLFALSSHNRQQPKANPYALKYLYRSKHPGRMWKFILLYLEGIRSWKRTAASAIDCEEYALRHDSGNTFSAPHYYITKSSLIAQVQPLGLELLAIYDTQGRKVTEEAEDSVSSWFHYAFRKAV</sequence>
<evidence type="ECO:0000313" key="3">
    <source>
        <dbReference type="Proteomes" id="UP000534294"/>
    </source>
</evidence>
<dbReference type="InterPro" id="IPR029063">
    <property type="entry name" value="SAM-dependent_MTases_sf"/>
</dbReference>
<reference evidence="2 3" key="1">
    <citation type="submission" date="2020-08" db="EMBL/GenBank/DDBJ databases">
        <title>Genomic Encyclopedia of Type Strains, Phase IV (KMG-IV): sequencing the most valuable type-strain genomes for metagenomic binning, comparative biology and taxonomic classification.</title>
        <authorList>
            <person name="Goeker M."/>
        </authorList>
    </citation>
    <scope>NUCLEOTIDE SEQUENCE [LARGE SCALE GENOMIC DNA]</scope>
    <source>
        <strain evidence="2 3">DSM 12251</strain>
    </source>
</reference>
<keyword evidence="2" id="KW-0489">Methyltransferase</keyword>
<protein>
    <submittedName>
        <fullName evidence="2">SAM-dependent methyltransferase</fullName>
    </submittedName>
</protein>
<comment type="caution">
    <text evidence="2">The sequence shown here is derived from an EMBL/GenBank/DDBJ whole genome shotgun (WGS) entry which is preliminary data.</text>
</comment>
<dbReference type="PANTHER" id="PTHR42912:SF80">
    <property type="entry name" value="METHYLTRANSFERASE DOMAIN-CONTAINING PROTEIN"/>
    <property type="match status" value="1"/>
</dbReference>
<feature type="domain" description="Methyltransferase" evidence="1">
    <location>
        <begin position="50"/>
        <end position="142"/>
    </location>
</feature>
<proteinExistence type="predicted"/>
<dbReference type="SUPFAM" id="SSF53335">
    <property type="entry name" value="S-adenosyl-L-methionine-dependent methyltransferases"/>
    <property type="match status" value="1"/>
</dbReference>
<dbReference type="InterPro" id="IPR041698">
    <property type="entry name" value="Methyltransf_25"/>
</dbReference>
<name>A0A7W7YJ77_9BACT</name>
<dbReference type="GO" id="GO:0008168">
    <property type="term" value="F:methyltransferase activity"/>
    <property type="evidence" value="ECO:0007669"/>
    <property type="project" value="UniProtKB-KW"/>
</dbReference>
<dbReference type="RefSeq" id="WP_184206208.1">
    <property type="nucleotide sequence ID" value="NZ_JACHIF010000002.1"/>
</dbReference>
<dbReference type="GO" id="GO:0032259">
    <property type="term" value="P:methylation"/>
    <property type="evidence" value="ECO:0007669"/>
    <property type="project" value="UniProtKB-KW"/>
</dbReference>
<dbReference type="InterPro" id="IPR050508">
    <property type="entry name" value="Methyltransf_Superfamily"/>
</dbReference>
<evidence type="ECO:0000313" key="2">
    <source>
        <dbReference type="EMBL" id="MBB5036870.1"/>
    </source>
</evidence>
<accession>A0A7W7YJ77</accession>